<protein>
    <submittedName>
        <fullName evidence="2">Uncharacterized protein</fullName>
    </submittedName>
</protein>
<sequence>MTDYVTSVTGTSALRMCQPQSLFYHQDKKLPRGSSWAANELATFRVVVNATNTRVLPYLKESTAPCDDLFTDPAIVQLLQQTPDLGDKTDIDLVSEYGGPLGQFWAALAELVPDRGAHIEPGKKGDGHVPSSPLDQPASKRNRITVEHADMVDSTQMQVGSSSPVQESSQVSSRDDAFVAENHDHDLMAREANTERLLTCFVRYILYSIPYWDWALKNRLDCRTHLATKVTMTGGRVIQAEDDGGLRLRRSIASDSDDGLHVYYARSRLADCYHVMFEAKKAFQINDGQPTISDNWLGQMTAEALVGRLTRSNFNSESQYVSMPPHTHKRAC</sequence>
<accession>A0AAN7UH07</accession>
<reference evidence="2 3" key="1">
    <citation type="submission" date="2023-10" db="EMBL/GenBank/DDBJ databases">
        <title>Draft genome sequence of Xylaria bambusicola isolate GMP-LS, the root and basal stem rot pathogen of sugarcane in Indonesia.</title>
        <authorList>
            <person name="Selvaraj P."/>
            <person name="Muralishankar V."/>
            <person name="Muruganantham S."/>
            <person name="Sp S."/>
            <person name="Haryani S."/>
            <person name="Lau K.J.X."/>
            <person name="Naqvi N.I."/>
        </authorList>
    </citation>
    <scope>NUCLEOTIDE SEQUENCE [LARGE SCALE GENOMIC DNA]</scope>
    <source>
        <strain evidence="2">GMP-LS</strain>
    </source>
</reference>
<comment type="caution">
    <text evidence="2">The sequence shown here is derived from an EMBL/GenBank/DDBJ whole genome shotgun (WGS) entry which is preliminary data.</text>
</comment>
<feature type="region of interest" description="Disordered" evidence="1">
    <location>
        <begin position="117"/>
        <end position="140"/>
    </location>
</feature>
<keyword evidence="3" id="KW-1185">Reference proteome</keyword>
<dbReference type="AlphaFoldDB" id="A0AAN7UH07"/>
<feature type="compositionally biased region" description="Basic and acidic residues" evidence="1">
    <location>
        <begin position="117"/>
        <end position="127"/>
    </location>
</feature>
<evidence type="ECO:0000313" key="3">
    <source>
        <dbReference type="Proteomes" id="UP001305414"/>
    </source>
</evidence>
<dbReference type="EMBL" id="JAWHQM010000024">
    <property type="protein sequence ID" value="KAK5632275.1"/>
    <property type="molecule type" value="Genomic_DNA"/>
</dbReference>
<evidence type="ECO:0000256" key="1">
    <source>
        <dbReference type="SAM" id="MobiDB-lite"/>
    </source>
</evidence>
<proteinExistence type="predicted"/>
<organism evidence="2 3">
    <name type="scientific">Xylaria bambusicola</name>
    <dbReference type="NCBI Taxonomy" id="326684"/>
    <lineage>
        <taxon>Eukaryota</taxon>
        <taxon>Fungi</taxon>
        <taxon>Dikarya</taxon>
        <taxon>Ascomycota</taxon>
        <taxon>Pezizomycotina</taxon>
        <taxon>Sordariomycetes</taxon>
        <taxon>Xylariomycetidae</taxon>
        <taxon>Xylariales</taxon>
        <taxon>Xylariaceae</taxon>
        <taxon>Xylaria</taxon>
    </lineage>
</organism>
<evidence type="ECO:0000313" key="2">
    <source>
        <dbReference type="EMBL" id="KAK5632275.1"/>
    </source>
</evidence>
<gene>
    <name evidence="2" type="ORF">RRF57_007989</name>
</gene>
<name>A0AAN7UH07_9PEZI</name>
<dbReference type="Proteomes" id="UP001305414">
    <property type="component" value="Unassembled WGS sequence"/>
</dbReference>